<evidence type="ECO:0000256" key="9">
    <source>
        <dbReference type="ARBA" id="ARBA00023136"/>
    </source>
</evidence>
<dbReference type="GO" id="GO:0015031">
    <property type="term" value="P:protein transport"/>
    <property type="evidence" value="ECO:0007669"/>
    <property type="project" value="UniProtKB-KW"/>
</dbReference>
<evidence type="ECO:0000256" key="5">
    <source>
        <dbReference type="ARBA" id="ARBA00022519"/>
    </source>
</evidence>
<keyword evidence="7" id="KW-0653">Protein transport</keyword>
<organism evidence="12 13">
    <name type="scientific">Hymenobacter lapidarius</name>
    <dbReference type="NCBI Taxonomy" id="1908237"/>
    <lineage>
        <taxon>Bacteria</taxon>
        <taxon>Pseudomonadati</taxon>
        <taxon>Bacteroidota</taxon>
        <taxon>Cytophagia</taxon>
        <taxon>Cytophagales</taxon>
        <taxon>Hymenobacteraceae</taxon>
        <taxon>Hymenobacter</taxon>
    </lineage>
</organism>
<feature type="domain" description="TonB C-terminal" evidence="11">
    <location>
        <begin position="165"/>
        <end position="256"/>
    </location>
</feature>
<name>A0A1G1SUA0_9BACT</name>
<dbReference type="AlphaFoldDB" id="A0A1G1SUA0"/>
<dbReference type="SUPFAM" id="SSF74653">
    <property type="entry name" value="TolA/TonB C-terminal domain"/>
    <property type="match status" value="1"/>
</dbReference>
<keyword evidence="8" id="KW-1133">Transmembrane helix</keyword>
<keyword evidence="5" id="KW-0997">Cell inner membrane</keyword>
<evidence type="ECO:0000256" key="6">
    <source>
        <dbReference type="ARBA" id="ARBA00022692"/>
    </source>
</evidence>
<keyword evidence="6" id="KW-0812">Transmembrane</keyword>
<comment type="similarity">
    <text evidence="2">Belongs to the TonB family.</text>
</comment>
<evidence type="ECO:0000259" key="11">
    <source>
        <dbReference type="PROSITE" id="PS52015"/>
    </source>
</evidence>
<accession>A0A1G1SUA0</accession>
<dbReference type="Gene3D" id="3.30.1150.10">
    <property type="match status" value="1"/>
</dbReference>
<reference evidence="12 13" key="1">
    <citation type="submission" date="2016-08" db="EMBL/GenBank/DDBJ databases">
        <title>Hymenobacter coccineus sp. nov., Hymenobacter lapidarius sp. nov. and Hymenobacter glacialis sp. nov., isolated from Antarctic soil.</title>
        <authorList>
            <person name="Sedlacek I."/>
            <person name="Kralova S."/>
            <person name="Kyrova K."/>
            <person name="Maslanova I."/>
            <person name="Stankova E."/>
            <person name="Vrbovska V."/>
            <person name="Nemec M."/>
            <person name="Bartak M."/>
            <person name="Svec P."/>
            <person name="Busse H.-J."/>
            <person name="Pantucek R."/>
        </authorList>
    </citation>
    <scope>NUCLEOTIDE SEQUENCE [LARGE SCALE GENOMIC DNA]</scope>
    <source>
        <strain evidence="12 13">CCM 8643</strain>
    </source>
</reference>
<evidence type="ECO:0000313" key="13">
    <source>
        <dbReference type="Proteomes" id="UP000176294"/>
    </source>
</evidence>
<dbReference type="Pfam" id="PF03544">
    <property type="entry name" value="TonB_C"/>
    <property type="match status" value="1"/>
</dbReference>
<keyword evidence="10" id="KW-0732">Signal</keyword>
<keyword evidence="13" id="KW-1185">Reference proteome</keyword>
<evidence type="ECO:0000256" key="3">
    <source>
        <dbReference type="ARBA" id="ARBA00022448"/>
    </source>
</evidence>
<dbReference type="InterPro" id="IPR006260">
    <property type="entry name" value="TonB/TolA_C"/>
</dbReference>
<sequence>MKYLLLTFVAAIALQLGAGPTARAQTTAPAAAYTGPRYPGGPDSLRALVYRSTQASAPAPAGKVLVQFDLPNGQQPNNFKLLPTTGPINIPLLNAAAASLSYLETHMAAWQPASTGAEASATGKFTNSLVLDFSTPMAAQPYAYADTQPSFPIPGRNRLPVVGGASPESLARYIQMQVRYPVEALRAQQEGRVYAYFEVAENGNLENHAIVSTAGKFLDATVLQAVRKLPAALTPALTQGKPVRIYYIMPITFAIQ</sequence>
<evidence type="ECO:0000256" key="4">
    <source>
        <dbReference type="ARBA" id="ARBA00022475"/>
    </source>
</evidence>
<gene>
    <name evidence="12" type="ORF">BEN47_18720</name>
</gene>
<comment type="caution">
    <text evidence="12">The sequence shown here is derived from an EMBL/GenBank/DDBJ whole genome shotgun (WGS) entry which is preliminary data.</text>
</comment>
<dbReference type="EMBL" id="MDZB01000150">
    <property type="protein sequence ID" value="OGX82181.1"/>
    <property type="molecule type" value="Genomic_DNA"/>
</dbReference>
<proteinExistence type="inferred from homology"/>
<dbReference type="InterPro" id="IPR051045">
    <property type="entry name" value="TonB-dependent_transducer"/>
</dbReference>
<evidence type="ECO:0000256" key="10">
    <source>
        <dbReference type="SAM" id="SignalP"/>
    </source>
</evidence>
<keyword evidence="9" id="KW-0472">Membrane</keyword>
<evidence type="ECO:0000256" key="1">
    <source>
        <dbReference type="ARBA" id="ARBA00004383"/>
    </source>
</evidence>
<dbReference type="InterPro" id="IPR037682">
    <property type="entry name" value="TonB_C"/>
</dbReference>
<dbReference type="GO" id="GO:0031992">
    <property type="term" value="F:energy transducer activity"/>
    <property type="evidence" value="ECO:0007669"/>
    <property type="project" value="TreeGrafter"/>
</dbReference>
<protein>
    <recommendedName>
        <fullName evidence="11">TonB C-terminal domain-containing protein</fullName>
    </recommendedName>
</protein>
<comment type="subcellular location">
    <subcellularLocation>
        <location evidence="1">Cell inner membrane</location>
        <topology evidence="1">Single-pass membrane protein</topology>
        <orientation evidence="1">Periplasmic side</orientation>
    </subcellularLocation>
</comment>
<evidence type="ECO:0000313" key="12">
    <source>
        <dbReference type="EMBL" id="OGX82181.1"/>
    </source>
</evidence>
<keyword evidence="4" id="KW-1003">Cell membrane</keyword>
<dbReference type="PANTHER" id="PTHR33446">
    <property type="entry name" value="PROTEIN TONB-RELATED"/>
    <property type="match status" value="1"/>
</dbReference>
<dbReference type="Proteomes" id="UP000176294">
    <property type="component" value="Unassembled WGS sequence"/>
</dbReference>
<dbReference type="STRING" id="1908237.BEN47_18720"/>
<dbReference type="GO" id="GO:0098797">
    <property type="term" value="C:plasma membrane protein complex"/>
    <property type="evidence" value="ECO:0007669"/>
    <property type="project" value="TreeGrafter"/>
</dbReference>
<evidence type="ECO:0000256" key="2">
    <source>
        <dbReference type="ARBA" id="ARBA00006555"/>
    </source>
</evidence>
<feature type="signal peptide" evidence="10">
    <location>
        <begin position="1"/>
        <end position="24"/>
    </location>
</feature>
<evidence type="ECO:0000256" key="7">
    <source>
        <dbReference type="ARBA" id="ARBA00022927"/>
    </source>
</evidence>
<dbReference type="NCBIfam" id="TIGR01352">
    <property type="entry name" value="tonB_Cterm"/>
    <property type="match status" value="1"/>
</dbReference>
<feature type="chain" id="PRO_5009578342" description="TonB C-terminal domain-containing protein" evidence="10">
    <location>
        <begin position="25"/>
        <end position="256"/>
    </location>
</feature>
<dbReference type="OrthoDB" id="1039448at2"/>
<dbReference type="PROSITE" id="PS52015">
    <property type="entry name" value="TONB_CTD"/>
    <property type="match status" value="1"/>
</dbReference>
<keyword evidence="3" id="KW-0813">Transport</keyword>
<dbReference type="GO" id="GO:0055085">
    <property type="term" value="P:transmembrane transport"/>
    <property type="evidence" value="ECO:0007669"/>
    <property type="project" value="InterPro"/>
</dbReference>
<evidence type="ECO:0000256" key="8">
    <source>
        <dbReference type="ARBA" id="ARBA00022989"/>
    </source>
</evidence>
<dbReference type="PANTHER" id="PTHR33446:SF2">
    <property type="entry name" value="PROTEIN TONB"/>
    <property type="match status" value="1"/>
</dbReference>
<dbReference type="RefSeq" id="WP_070730168.1">
    <property type="nucleotide sequence ID" value="NZ_MDZB01000150.1"/>
</dbReference>